<sequence length="378" mass="40083">MSKGIWISALASLIILGLGGGGTYFIHRTAENELGGAPLLAVQTAAKTTTAAAVPKEKKTRKEIIENSQKRVVTIESGDGLGSGFLYNDQGDLLTNAHVVTGSQQVTVRTLNHEEYKGTVIGIGTDTDVAVVRVPELKKLAPLPVAEGYKAEVGDEILALGSPLGLENTVTTGIISGLGRSFDIDPYTYSNLYQISAPITHGNSGGPLVNAETGEVLGINSAAVSEEPGIGFSIPISSILQQAREWSKTPMTELPAGDGGDEYGTDSDGTVADERDIVAFFYQSLNNGDYVTAYSLLGSEWQSGISYEDFRAGYLNTGDITLGSLTLEEQDDGALVSVDITAEERRKSGTVYQGYRMSYSVGYENGELKILHGKGKKL</sequence>
<evidence type="ECO:0000256" key="3">
    <source>
        <dbReference type="ARBA" id="ARBA00022825"/>
    </source>
</evidence>
<keyword evidence="2" id="KW-0378">Hydrolase</keyword>
<accession>A0A1R1EI78</accession>
<dbReference type="RefSeq" id="WP_076173521.1">
    <property type="nucleotide sequence ID" value="NZ_MRTP01000009.1"/>
</dbReference>
<gene>
    <name evidence="4" type="ORF">BK138_24960</name>
</gene>
<comment type="caution">
    <text evidence="4">The sequence shown here is derived from an EMBL/GenBank/DDBJ whole genome shotgun (WGS) entry which is preliminary data.</text>
</comment>
<dbReference type="STRING" id="297318.BK138_24960"/>
<evidence type="ECO:0000313" key="4">
    <source>
        <dbReference type="EMBL" id="OMF51520.1"/>
    </source>
</evidence>
<dbReference type="PANTHER" id="PTHR43343:SF3">
    <property type="entry name" value="PROTEASE DO-LIKE 8, CHLOROPLASTIC"/>
    <property type="match status" value="1"/>
</dbReference>
<dbReference type="PANTHER" id="PTHR43343">
    <property type="entry name" value="PEPTIDASE S12"/>
    <property type="match status" value="1"/>
</dbReference>
<organism evidence="4 5">
    <name type="scientific">Paenibacillus rhizosphaerae</name>
    <dbReference type="NCBI Taxonomy" id="297318"/>
    <lineage>
        <taxon>Bacteria</taxon>
        <taxon>Bacillati</taxon>
        <taxon>Bacillota</taxon>
        <taxon>Bacilli</taxon>
        <taxon>Bacillales</taxon>
        <taxon>Paenibacillaceae</taxon>
        <taxon>Paenibacillus</taxon>
    </lineage>
</organism>
<dbReference type="AlphaFoldDB" id="A0A1R1EI78"/>
<evidence type="ECO:0000313" key="5">
    <source>
        <dbReference type="Proteomes" id="UP000187172"/>
    </source>
</evidence>
<dbReference type="InterPro" id="IPR009003">
    <property type="entry name" value="Peptidase_S1_PA"/>
</dbReference>
<protein>
    <submittedName>
        <fullName evidence="4">Serine protease</fullName>
    </submittedName>
</protein>
<dbReference type="InterPro" id="IPR051201">
    <property type="entry name" value="Chloro_Bact_Ser_Proteases"/>
</dbReference>
<keyword evidence="3" id="KW-0720">Serine protease</keyword>
<name>A0A1R1EI78_9BACL</name>
<proteinExistence type="predicted"/>
<dbReference type="InterPro" id="IPR001940">
    <property type="entry name" value="Peptidase_S1C"/>
</dbReference>
<dbReference type="Pfam" id="PF13365">
    <property type="entry name" value="Trypsin_2"/>
    <property type="match status" value="1"/>
</dbReference>
<keyword evidence="5" id="KW-1185">Reference proteome</keyword>
<dbReference type="GO" id="GO:0006508">
    <property type="term" value="P:proteolysis"/>
    <property type="evidence" value="ECO:0007669"/>
    <property type="project" value="UniProtKB-KW"/>
</dbReference>
<evidence type="ECO:0000256" key="1">
    <source>
        <dbReference type="ARBA" id="ARBA00022670"/>
    </source>
</evidence>
<dbReference type="GO" id="GO:0004252">
    <property type="term" value="F:serine-type endopeptidase activity"/>
    <property type="evidence" value="ECO:0007669"/>
    <property type="project" value="InterPro"/>
</dbReference>
<dbReference type="Gene3D" id="2.40.10.120">
    <property type="match status" value="1"/>
</dbReference>
<dbReference type="PRINTS" id="PR00834">
    <property type="entry name" value="PROTEASES2C"/>
</dbReference>
<reference evidence="4 5" key="1">
    <citation type="submission" date="2016-11" db="EMBL/GenBank/DDBJ databases">
        <title>Paenibacillus species isolates.</title>
        <authorList>
            <person name="Beno S.M."/>
        </authorList>
    </citation>
    <scope>NUCLEOTIDE SEQUENCE [LARGE SCALE GENOMIC DNA]</scope>
    <source>
        <strain evidence="4 5">FSL R5-0378</strain>
    </source>
</reference>
<keyword evidence="1 4" id="KW-0645">Protease</keyword>
<dbReference type="Proteomes" id="UP000187172">
    <property type="component" value="Unassembled WGS sequence"/>
</dbReference>
<evidence type="ECO:0000256" key="2">
    <source>
        <dbReference type="ARBA" id="ARBA00022801"/>
    </source>
</evidence>
<dbReference type="EMBL" id="MRTP01000009">
    <property type="protein sequence ID" value="OMF51520.1"/>
    <property type="molecule type" value="Genomic_DNA"/>
</dbReference>
<dbReference type="SUPFAM" id="SSF50494">
    <property type="entry name" value="Trypsin-like serine proteases"/>
    <property type="match status" value="1"/>
</dbReference>